<gene>
    <name evidence="3" type="ORF">LWI28_005376</name>
</gene>
<reference evidence="3" key="2">
    <citation type="submission" date="2023-02" db="EMBL/GenBank/DDBJ databases">
        <authorList>
            <person name="Swenson N.G."/>
            <person name="Wegrzyn J.L."/>
            <person name="Mcevoy S.L."/>
        </authorList>
    </citation>
    <scope>NUCLEOTIDE SEQUENCE</scope>
    <source>
        <strain evidence="3">91603</strain>
        <tissue evidence="3">Leaf</tissue>
    </source>
</reference>
<accession>A0AAD5J459</accession>
<sequence>MHSLPSQAMRPLSLTQSFTRFASYPPLHPFRFFKNFKLVPHFSKITQRPRFPSEIAPLPSPPSRPRSFTGTGPSPNRTISYGLSESCFRSLESTSTHISYLLKMLIRVSSLLNVICGGHIYPALLVVPALLLSPRIKQLFGRMEDIFSRLKSS</sequence>
<evidence type="ECO:0000256" key="2">
    <source>
        <dbReference type="SAM" id="Phobius"/>
    </source>
</evidence>
<comment type="caution">
    <text evidence="3">The sequence shown here is derived from an EMBL/GenBank/DDBJ whole genome shotgun (WGS) entry which is preliminary data.</text>
</comment>
<evidence type="ECO:0000313" key="4">
    <source>
        <dbReference type="Proteomes" id="UP001064489"/>
    </source>
</evidence>
<name>A0AAD5J459_ACENE</name>
<protein>
    <submittedName>
        <fullName evidence="3">Uncharacterized protein</fullName>
    </submittedName>
</protein>
<keyword evidence="2" id="KW-0472">Membrane</keyword>
<dbReference type="Proteomes" id="UP001064489">
    <property type="component" value="Chromosome 3"/>
</dbReference>
<organism evidence="3 4">
    <name type="scientific">Acer negundo</name>
    <name type="common">Box elder</name>
    <dbReference type="NCBI Taxonomy" id="4023"/>
    <lineage>
        <taxon>Eukaryota</taxon>
        <taxon>Viridiplantae</taxon>
        <taxon>Streptophyta</taxon>
        <taxon>Embryophyta</taxon>
        <taxon>Tracheophyta</taxon>
        <taxon>Spermatophyta</taxon>
        <taxon>Magnoliopsida</taxon>
        <taxon>eudicotyledons</taxon>
        <taxon>Gunneridae</taxon>
        <taxon>Pentapetalae</taxon>
        <taxon>rosids</taxon>
        <taxon>malvids</taxon>
        <taxon>Sapindales</taxon>
        <taxon>Sapindaceae</taxon>
        <taxon>Hippocastanoideae</taxon>
        <taxon>Acereae</taxon>
        <taxon>Acer</taxon>
    </lineage>
</organism>
<dbReference type="AlphaFoldDB" id="A0AAD5J459"/>
<reference evidence="3" key="1">
    <citation type="journal article" date="2022" name="Plant J.">
        <title>Strategies of tolerance reflected in two North American maple genomes.</title>
        <authorList>
            <person name="McEvoy S.L."/>
            <person name="Sezen U.U."/>
            <person name="Trouern-Trend A."/>
            <person name="McMahon S.M."/>
            <person name="Schaberg P.G."/>
            <person name="Yang J."/>
            <person name="Wegrzyn J.L."/>
            <person name="Swenson N.G."/>
        </authorList>
    </citation>
    <scope>NUCLEOTIDE SEQUENCE</scope>
    <source>
        <strain evidence="3">91603</strain>
    </source>
</reference>
<feature type="region of interest" description="Disordered" evidence="1">
    <location>
        <begin position="51"/>
        <end position="75"/>
    </location>
</feature>
<keyword evidence="2" id="KW-0812">Transmembrane</keyword>
<keyword evidence="2" id="KW-1133">Transmembrane helix</keyword>
<keyword evidence="4" id="KW-1185">Reference proteome</keyword>
<feature type="transmembrane region" description="Helical" evidence="2">
    <location>
        <begin position="111"/>
        <end position="133"/>
    </location>
</feature>
<evidence type="ECO:0000313" key="3">
    <source>
        <dbReference type="EMBL" id="KAI9185218.1"/>
    </source>
</evidence>
<evidence type="ECO:0000256" key="1">
    <source>
        <dbReference type="SAM" id="MobiDB-lite"/>
    </source>
</evidence>
<proteinExistence type="predicted"/>
<dbReference type="EMBL" id="JAJSOW010000100">
    <property type="protein sequence ID" value="KAI9185218.1"/>
    <property type="molecule type" value="Genomic_DNA"/>
</dbReference>